<dbReference type="EMBL" id="CP031417">
    <property type="protein sequence ID" value="AXK80727.1"/>
    <property type="molecule type" value="Genomic_DNA"/>
</dbReference>
<proteinExistence type="predicted"/>
<dbReference type="AlphaFoldDB" id="A0A345ZUY0"/>
<evidence type="ECO:0000256" key="2">
    <source>
        <dbReference type="ARBA" id="ARBA00023015"/>
    </source>
</evidence>
<evidence type="ECO:0000259" key="7">
    <source>
        <dbReference type="PROSITE" id="PS50977"/>
    </source>
</evidence>
<feature type="region of interest" description="Disordered" evidence="6">
    <location>
        <begin position="13"/>
        <end position="41"/>
    </location>
</feature>
<dbReference type="SUPFAM" id="SSF46689">
    <property type="entry name" value="Homeodomain-like"/>
    <property type="match status" value="1"/>
</dbReference>
<name>A0A345ZUY0_9HYPH</name>
<dbReference type="InterPro" id="IPR041490">
    <property type="entry name" value="KstR2_TetR_C"/>
</dbReference>
<dbReference type="GO" id="GO:0003700">
    <property type="term" value="F:DNA-binding transcription factor activity"/>
    <property type="evidence" value="ECO:0007669"/>
    <property type="project" value="TreeGrafter"/>
</dbReference>
<dbReference type="Proteomes" id="UP000254889">
    <property type="component" value="Chromosome"/>
</dbReference>
<feature type="DNA-binding region" description="H-T-H motif" evidence="5">
    <location>
        <begin position="63"/>
        <end position="82"/>
    </location>
</feature>
<evidence type="ECO:0000313" key="9">
    <source>
        <dbReference type="Proteomes" id="UP000254889"/>
    </source>
</evidence>
<dbReference type="PRINTS" id="PR00455">
    <property type="entry name" value="HTHTETR"/>
</dbReference>
<keyword evidence="9" id="KW-1185">Reference proteome</keyword>
<dbReference type="InterPro" id="IPR036271">
    <property type="entry name" value="Tet_transcr_reg_TetR-rel_C_sf"/>
</dbReference>
<accession>A0A345ZUY0</accession>
<dbReference type="PANTHER" id="PTHR30055:SF175">
    <property type="entry name" value="HTH-TYPE TRANSCRIPTIONAL REPRESSOR KSTR2"/>
    <property type="match status" value="1"/>
</dbReference>
<dbReference type="InterPro" id="IPR001647">
    <property type="entry name" value="HTH_TetR"/>
</dbReference>
<reference evidence="8 9" key="1">
    <citation type="submission" date="2018-07" db="EMBL/GenBank/DDBJ databases">
        <authorList>
            <person name="Quirk P.G."/>
            <person name="Krulwich T.A."/>
        </authorList>
    </citation>
    <scope>NUCLEOTIDE SEQUENCE [LARGE SCALE GENOMIC DNA]</scope>
    <source>
        <strain evidence="8 9">CC-BB4</strain>
    </source>
</reference>
<sequence length="236" mass="26025">MASDGSRLVRCTSLPGLSSGAKRPMGVASLASPRRAANQRRRAPQIIEAAARVFAERGYHGATTQDIADVLGIRQASLYYYFSSKEAALEAVCLKGVEGFFDAAKTIAAGPGSAQERLTLLINSHLSPLIDRRDFVKVFQNERKFLPAESRKRIGRWSRGLERIFEDVIAEGVAKGEFRADLDPRLTTLAILGMCNAATTWYRKENVPVSHIAKEFARLALQGIDAPEAARRPRRR</sequence>
<evidence type="ECO:0000256" key="3">
    <source>
        <dbReference type="ARBA" id="ARBA00023125"/>
    </source>
</evidence>
<dbReference type="PROSITE" id="PS50977">
    <property type="entry name" value="HTH_TETR_2"/>
    <property type="match status" value="1"/>
</dbReference>
<evidence type="ECO:0000256" key="5">
    <source>
        <dbReference type="PROSITE-ProRule" id="PRU00335"/>
    </source>
</evidence>
<evidence type="ECO:0000256" key="6">
    <source>
        <dbReference type="SAM" id="MobiDB-lite"/>
    </source>
</evidence>
<evidence type="ECO:0000256" key="1">
    <source>
        <dbReference type="ARBA" id="ARBA00022491"/>
    </source>
</evidence>
<dbReference type="SUPFAM" id="SSF48498">
    <property type="entry name" value="Tetracyclin repressor-like, C-terminal domain"/>
    <property type="match status" value="1"/>
</dbReference>
<evidence type="ECO:0000256" key="4">
    <source>
        <dbReference type="ARBA" id="ARBA00023163"/>
    </source>
</evidence>
<keyword evidence="4" id="KW-0804">Transcription</keyword>
<dbReference type="PANTHER" id="PTHR30055">
    <property type="entry name" value="HTH-TYPE TRANSCRIPTIONAL REGULATOR RUTR"/>
    <property type="match status" value="1"/>
</dbReference>
<keyword evidence="2" id="KW-0805">Transcription regulation</keyword>
<dbReference type="Gene3D" id="1.10.357.10">
    <property type="entry name" value="Tetracycline Repressor, domain 2"/>
    <property type="match status" value="1"/>
</dbReference>
<protein>
    <submittedName>
        <fullName evidence="8">TetR/AcrR family transcriptional regulator</fullName>
    </submittedName>
</protein>
<dbReference type="KEGG" id="ptaw:DW352_09530"/>
<dbReference type="Pfam" id="PF00440">
    <property type="entry name" value="TetR_N"/>
    <property type="match status" value="1"/>
</dbReference>
<dbReference type="GO" id="GO:0000976">
    <property type="term" value="F:transcription cis-regulatory region binding"/>
    <property type="evidence" value="ECO:0007669"/>
    <property type="project" value="TreeGrafter"/>
</dbReference>
<feature type="domain" description="HTH tetR-type" evidence="7">
    <location>
        <begin position="40"/>
        <end position="100"/>
    </location>
</feature>
<keyword evidence="1" id="KW-0678">Repressor</keyword>
<keyword evidence="3 5" id="KW-0238">DNA-binding</keyword>
<gene>
    <name evidence="8" type="ORF">DW352_09530</name>
</gene>
<dbReference type="OrthoDB" id="9779746at2"/>
<dbReference type="Gene3D" id="1.10.10.60">
    <property type="entry name" value="Homeodomain-like"/>
    <property type="match status" value="1"/>
</dbReference>
<dbReference type="InterPro" id="IPR050109">
    <property type="entry name" value="HTH-type_TetR-like_transc_reg"/>
</dbReference>
<dbReference type="Pfam" id="PF17932">
    <property type="entry name" value="TetR_C_24"/>
    <property type="match status" value="1"/>
</dbReference>
<dbReference type="InterPro" id="IPR009057">
    <property type="entry name" value="Homeodomain-like_sf"/>
</dbReference>
<evidence type="ECO:0000313" key="8">
    <source>
        <dbReference type="EMBL" id="AXK80727.1"/>
    </source>
</evidence>
<organism evidence="8 9">
    <name type="scientific">Pseudolabrys taiwanensis</name>
    <dbReference type="NCBI Taxonomy" id="331696"/>
    <lineage>
        <taxon>Bacteria</taxon>
        <taxon>Pseudomonadati</taxon>
        <taxon>Pseudomonadota</taxon>
        <taxon>Alphaproteobacteria</taxon>
        <taxon>Hyphomicrobiales</taxon>
        <taxon>Xanthobacteraceae</taxon>
        <taxon>Pseudolabrys</taxon>
    </lineage>
</organism>